<comment type="similarity">
    <text evidence="7">Belongs to the PpiD chaperone family.</text>
</comment>
<dbReference type="InterPro" id="IPR027304">
    <property type="entry name" value="Trigger_fact/SurA_dom_sf"/>
</dbReference>
<dbReference type="PANTHER" id="PTHR47529:SF1">
    <property type="entry name" value="PERIPLASMIC CHAPERONE PPID"/>
    <property type="match status" value="1"/>
</dbReference>
<sequence>MISWMQKNNKFLIITIWIATISFIFTGATAGFSFGIRSNSIGKVGDIELKRDRFAMEYNNLFERYNQMMQGKFDKDQAKRMGLEQQVLNNMATEAKILNLAKDFGIIVTEEEAGEKLSKIPAFQTNGVFDRKIYDTFIANSPFQQDTFEASFKDQLIIEKTLKMLNVKGLENEYNAFKIAFEIADKLKYSILTDKDIKITTDKAKLKKFWETRKEQYKTAKQYTLDIQWTDTKDINVTEKEISDFYDKNKFNYTNKEGKILPLKEVKNSVIDDLKVKLAHKPAYKRYLSFQKGTSKKTETLTLDINDPKLSTELWNEINTHKVNDFIKPRAINNKYASVKIVSIKEPVTKTFQEVKEIITPLYQKEANKEALSTLAEKKLSTIDNDETNVSNFITLENAETQNIGLNKQETVSFVSKLFTSEQEKGIIPIGSKVIVYKIVEQKLITLENNRTDELYKNTDQVKEQSFQTSLIKKLDKMYPTEFYK</sequence>
<accession>A0A1W1C3K7</accession>
<dbReference type="SUPFAM" id="SSF109998">
    <property type="entry name" value="Triger factor/SurA peptide-binding domain-like"/>
    <property type="match status" value="1"/>
</dbReference>
<dbReference type="GO" id="GO:0003755">
    <property type="term" value="F:peptidyl-prolyl cis-trans isomerase activity"/>
    <property type="evidence" value="ECO:0007669"/>
    <property type="project" value="UniProtKB-EC"/>
</dbReference>
<evidence type="ECO:0000256" key="3">
    <source>
        <dbReference type="ARBA" id="ARBA00022692"/>
    </source>
</evidence>
<dbReference type="GO" id="GO:0005886">
    <property type="term" value="C:plasma membrane"/>
    <property type="evidence" value="ECO:0007669"/>
    <property type="project" value="UniProtKB-SubCell"/>
</dbReference>
<keyword evidence="3 8" id="KW-0812">Transmembrane</keyword>
<dbReference type="InterPro" id="IPR052029">
    <property type="entry name" value="PpiD_chaperone"/>
</dbReference>
<dbReference type="Pfam" id="PF13624">
    <property type="entry name" value="SurA_N_3"/>
    <property type="match status" value="1"/>
</dbReference>
<evidence type="ECO:0000256" key="5">
    <source>
        <dbReference type="ARBA" id="ARBA00023136"/>
    </source>
</evidence>
<dbReference type="EMBL" id="FPHN01000114">
    <property type="protein sequence ID" value="SFV60430.1"/>
    <property type="molecule type" value="Genomic_DNA"/>
</dbReference>
<comment type="subcellular location">
    <subcellularLocation>
        <location evidence="1">Cell membrane</location>
        <topology evidence="1">Single-pass type II membrane protein</topology>
    </subcellularLocation>
</comment>
<evidence type="ECO:0000256" key="4">
    <source>
        <dbReference type="ARBA" id="ARBA00022989"/>
    </source>
</evidence>
<evidence type="ECO:0000256" key="2">
    <source>
        <dbReference type="ARBA" id="ARBA00022475"/>
    </source>
</evidence>
<dbReference type="InterPro" id="IPR000297">
    <property type="entry name" value="PPIase_PpiC"/>
</dbReference>
<organism evidence="10">
    <name type="scientific">hydrothermal vent metagenome</name>
    <dbReference type="NCBI Taxonomy" id="652676"/>
    <lineage>
        <taxon>unclassified sequences</taxon>
        <taxon>metagenomes</taxon>
        <taxon>ecological metagenomes</taxon>
    </lineage>
</organism>
<dbReference type="EC" id="5.2.1.8" evidence="10"/>
<reference evidence="10" key="1">
    <citation type="submission" date="2016-10" db="EMBL/GenBank/DDBJ databases">
        <authorList>
            <person name="de Groot N.N."/>
        </authorList>
    </citation>
    <scope>NUCLEOTIDE SEQUENCE</scope>
</reference>
<evidence type="ECO:0000256" key="8">
    <source>
        <dbReference type="SAM" id="Phobius"/>
    </source>
</evidence>
<gene>
    <name evidence="10" type="ORF">MNB_SV-14-786</name>
</gene>
<dbReference type="PANTHER" id="PTHR47529">
    <property type="entry name" value="PEPTIDYL-PROLYL CIS-TRANS ISOMERASE D"/>
    <property type="match status" value="1"/>
</dbReference>
<feature type="transmembrane region" description="Helical" evidence="8">
    <location>
        <begin position="12"/>
        <end position="34"/>
    </location>
</feature>
<evidence type="ECO:0000313" key="10">
    <source>
        <dbReference type="EMBL" id="SFV60430.1"/>
    </source>
</evidence>
<protein>
    <submittedName>
        <fullName evidence="10">Peptidyl-prolyl cis-trans isomerase PpiD</fullName>
        <ecNumber evidence="10">5.2.1.8</ecNumber>
    </submittedName>
</protein>
<keyword evidence="5 8" id="KW-0472">Membrane</keyword>
<evidence type="ECO:0000256" key="6">
    <source>
        <dbReference type="ARBA" id="ARBA00023186"/>
    </source>
</evidence>
<keyword evidence="2" id="KW-1003">Cell membrane</keyword>
<keyword evidence="10" id="KW-0413">Isomerase</keyword>
<evidence type="ECO:0000256" key="1">
    <source>
        <dbReference type="ARBA" id="ARBA00004401"/>
    </source>
</evidence>
<evidence type="ECO:0000256" key="7">
    <source>
        <dbReference type="ARBA" id="ARBA00038408"/>
    </source>
</evidence>
<dbReference type="AlphaFoldDB" id="A0A1W1C3K7"/>
<keyword evidence="6" id="KW-0143">Chaperone</keyword>
<proteinExistence type="inferred from homology"/>
<keyword evidence="4 8" id="KW-1133">Transmembrane helix</keyword>
<dbReference type="Pfam" id="PF13145">
    <property type="entry name" value="Rotamase_2"/>
    <property type="match status" value="1"/>
</dbReference>
<name>A0A1W1C3K7_9ZZZZ</name>
<feature type="domain" description="PpiC" evidence="9">
    <location>
        <begin position="237"/>
        <end position="357"/>
    </location>
</feature>
<evidence type="ECO:0000259" key="9">
    <source>
        <dbReference type="Pfam" id="PF13145"/>
    </source>
</evidence>